<evidence type="ECO:0000313" key="3">
    <source>
        <dbReference type="EMBL" id="MDP9822286.1"/>
    </source>
</evidence>
<keyword evidence="4" id="KW-1185">Reference proteome</keyword>
<accession>A0ABT9NPQ5</accession>
<evidence type="ECO:0000259" key="2">
    <source>
        <dbReference type="Pfam" id="PF04892"/>
    </source>
</evidence>
<dbReference type="Pfam" id="PF04892">
    <property type="entry name" value="VanZ"/>
    <property type="match status" value="1"/>
</dbReference>
<keyword evidence="1" id="KW-0812">Transmembrane</keyword>
<dbReference type="Proteomes" id="UP001240447">
    <property type="component" value="Unassembled WGS sequence"/>
</dbReference>
<proteinExistence type="predicted"/>
<organism evidence="3 4">
    <name type="scientific">Nocardioides massiliensis</name>
    <dbReference type="NCBI Taxonomy" id="1325935"/>
    <lineage>
        <taxon>Bacteria</taxon>
        <taxon>Bacillati</taxon>
        <taxon>Actinomycetota</taxon>
        <taxon>Actinomycetes</taxon>
        <taxon>Propionibacteriales</taxon>
        <taxon>Nocardioidaceae</taxon>
        <taxon>Nocardioides</taxon>
    </lineage>
</organism>
<feature type="transmembrane region" description="Helical" evidence="1">
    <location>
        <begin position="77"/>
        <end position="97"/>
    </location>
</feature>
<comment type="caution">
    <text evidence="3">The sequence shown here is derived from an EMBL/GenBank/DDBJ whole genome shotgun (WGS) entry which is preliminary data.</text>
</comment>
<feature type="domain" description="VanZ-like" evidence="2">
    <location>
        <begin position="69"/>
        <end position="149"/>
    </location>
</feature>
<feature type="transmembrane region" description="Helical" evidence="1">
    <location>
        <begin position="12"/>
        <end position="31"/>
    </location>
</feature>
<dbReference type="InterPro" id="IPR006976">
    <property type="entry name" value="VanZ-like"/>
</dbReference>
<evidence type="ECO:0000256" key="1">
    <source>
        <dbReference type="SAM" id="Phobius"/>
    </source>
</evidence>
<keyword evidence="1" id="KW-1133">Transmembrane helix</keyword>
<feature type="transmembrane region" description="Helical" evidence="1">
    <location>
        <begin position="102"/>
        <end position="121"/>
    </location>
</feature>
<dbReference type="EMBL" id="JAUSQM010000001">
    <property type="protein sequence ID" value="MDP9822286.1"/>
    <property type="molecule type" value="Genomic_DNA"/>
</dbReference>
<dbReference type="RefSeq" id="WP_068120300.1">
    <property type="nucleotide sequence ID" value="NZ_CCXJ01000257.1"/>
</dbReference>
<protein>
    <recommendedName>
        <fullName evidence="2">VanZ-like domain-containing protein</fullName>
    </recommendedName>
</protein>
<evidence type="ECO:0000313" key="4">
    <source>
        <dbReference type="Proteomes" id="UP001240447"/>
    </source>
</evidence>
<reference evidence="3 4" key="1">
    <citation type="submission" date="2023-07" db="EMBL/GenBank/DDBJ databases">
        <title>Sequencing the genomes of 1000 actinobacteria strains.</title>
        <authorList>
            <person name="Klenk H.-P."/>
        </authorList>
    </citation>
    <scope>NUCLEOTIDE SEQUENCE [LARGE SCALE GENOMIC DNA]</scope>
    <source>
        <strain evidence="3 4">GD13</strain>
    </source>
</reference>
<feature type="transmembrane region" description="Helical" evidence="1">
    <location>
        <begin position="133"/>
        <end position="155"/>
    </location>
</feature>
<gene>
    <name evidence="3" type="ORF">J2S59_002095</name>
</gene>
<feature type="transmembrane region" description="Helical" evidence="1">
    <location>
        <begin position="38"/>
        <end position="57"/>
    </location>
</feature>
<keyword evidence="1" id="KW-0472">Membrane</keyword>
<name>A0ABT9NPQ5_9ACTN</name>
<sequence length="163" mass="17216">MITTLLVEHPWLAPTALAALVVLGPLVGRWLAPRPRAACAFTALALLPVAALTLVPVDRELFGRCEVAWVLPTFGRVELFANVVLLVPAVLTAAVALRRPLLALLAGSALSAAIELFQALVPALGRSCSTNDWLANTIGAALGAALGWLALRWAARRWSTLRG</sequence>